<dbReference type="Gene3D" id="1.50.10.10">
    <property type="match status" value="1"/>
</dbReference>
<dbReference type="SUPFAM" id="SSF48208">
    <property type="entry name" value="Six-hairpin glycosidases"/>
    <property type="match status" value="1"/>
</dbReference>
<proteinExistence type="predicted"/>
<dbReference type="PANTHER" id="PTHR33886:SF8">
    <property type="entry name" value="UNSATURATED RHAMNOGALACTURONAN HYDROLASE (EUROFUNG)"/>
    <property type="match status" value="1"/>
</dbReference>
<evidence type="ECO:0000313" key="3">
    <source>
        <dbReference type="EMBL" id="KAF9527223.1"/>
    </source>
</evidence>
<evidence type="ECO:0000256" key="2">
    <source>
        <dbReference type="SAM" id="SignalP"/>
    </source>
</evidence>
<dbReference type="InterPro" id="IPR012341">
    <property type="entry name" value="6hp_glycosidase-like_sf"/>
</dbReference>
<keyword evidence="4" id="KW-1185">Reference proteome</keyword>
<evidence type="ECO:0000256" key="1">
    <source>
        <dbReference type="ARBA" id="ARBA00022801"/>
    </source>
</evidence>
<dbReference type="PANTHER" id="PTHR33886">
    <property type="entry name" value="UNSATURATED RHAMNOGALACTURONAN HYDROLASE (EUROFUNG)"/>
    <property type="match status" value="1"/>
</dbReference>
<dbReference type="GO" id="GO:0016787">
    <property type="term" value="F:hydrolase activity"/>
    <property type="evidence" value="ECO:0007669"/>
    <property type="project" value="UniProtKB-KW"/>
</dbReference>
<name>A0A9P6JNW6_9AGAR</name>
<dbReference type="Pfam" id="PF07470">
    <property type="entry name" value="Glyco_hydro_88"/>
    <property type="match status" value="1"/>
</dbReference>
<keyword evidence="1 3" id="KW-0378">Hydrolase</keyword>
<organism evidence="3 4">
    <name type="scientific">Crepidotus variabilis</name>
    <dbReference type="NCBI Taxonomy" id="179855"/>
    <lineage>
        <taxon>Eukaryota</taxon>
        <taxon>Fungi</taxon>
        <taxon>Dikarya</taxon>
        <taxon>Basidiomycota</taxon>
        <taxon>Agaricomycotina</taxon>
        <taxon>Agaricomycetes</taxon>
        <taxon>Agaricomycetidae</taxon>
        <taxon>Agaricales</taxon>
        <taxon>Agaricineae</taxon>
        <taxon>Crepidotaceae</taxon>
        <taxon>Crepidotus</taxon>
    </lineage>
</organism>
<dbReference type="EMBL" id="MU157863">
    <property type="protein sequence ID" value="KAF9527223.1"/>
    <property type="molecule type" value="Genomic_DNA"/>
</dbReference>
<comment type="caution">
    <text evidence="3">The sequence shown here is derived from an EMBL/GenBank/DDBJ whole genome shotgun (WGS) entry which is preliminary data.</text>
</comment>
<accession>A0A9P6JNW6</accession>
<dbReference type="GO" id="GO:0005975">
    <property type="term" value="P:carbohydrate metabolic process"/>
    <property type="evidence" value="ECO:0007669"/>
    <property type="project" value="InterPro"/>
</dbReference>
<dbReference type="OrthoDB" id="540611at2759"/>
<keyword evidence="2" id="KW-0732">Signal</keyword>
<dbReference type="InterPro" id="IPR008928">
    <property type="entry name" value="6-hairpin_glycosidase_sf"/>
</dbReference>
<feature type="signal peptide" evidence="2">
    <location>
        <begin position="1"/>
        <end position="24"/>
    </location>
</feature>
<sequence length="399" mass="44565">MPGLMSWTTATSLLLSSWITICSARPSSYAEWAADSAIRRKQGNGLDTSGSAIVSYEHGELQWGLRQLYEKTGNKTYYNYIVTGANNIVYDNGTVHGSYTISEYTLDPVRTGPTFLYLYQQTKQQKWKTAADTFKTQLNGHPRTAQGQFWHKKRYPNQGWLDGIYMGDVFYAQYTKDFQASNQTAWTDIVSQFSLMYQNTLQQPGAANYTGLLYHGYDYSHTAIWASSDRGHSPEIWDRALGWYLMALVDVLDIIPPSDAGRPKLLDILTTLAPRLRDAADPSSGVWWLVITQPGRAGNYFESSGSAMYVYALLKGVRQGYILDPDGSVVAAAKKAYQYMTSHWVVANADGTMSWTNTVQVGSLDGNADYAYYIGVPQVLNDLKGLAAFLLASLEYEKL</sequence>
<feature type="chain" id="PRO_5040214027" evidence="2">
    <location>
        <begin position="25"/>
        <end position="399"/>
    </location>
</feature>
<dbReference type="Proteomes" id="UP000807306">
    <property type="component" value="Unassembled WGS sequence"/>
</dbReference>
<gene>
    <name evidence="3" type="ORF">CPB83DRAFT_426357</name>
</gene>
<dbReference type="InterPro" id="IPR010905">
    <property type="entry name" value="Glyco_hydro_88"/>
</dbReference>
<evidence type="ECO:0000313" key="4">
    <source>
        <dbReference type="Proteomes" id="UP000807306"/>
    </source>
</evidence>
<protein>
    <submittedName>
        <fullName evidence="3">Glycoside hydrolase family 105 protein</fullName>
    </submittedName>
</protein>
<reference evidence="3" key="1">
    <citation type="submission" date="2020-11" db="EMBL/GenBank/DDBJ databases">
        <authorList>
            <consortium name="DOE Joint Genome Institute"/>
            <person name="Ahrendt S."/>
            <person name="Riley R."/>
            <person name="Andreopoulos W."/>
            <person name="Labutti K."/>
            <person name="Pangilinan J."/>
            <person name="Ruiz-Duenas F.J."/>
            <person name="Barrasa J.M."/>
            <person name="Sanchez-Garcia M."/>
            <person name="Camarero S."/>
            <person name="Miyauchi S."/>
            <person name="Serrano A."/>
            <person name="Linde D."/>
            <person name="Babiker R."/>
            <person name="Drula E."/>
            <person name="Ayuso-Fernandez I."/>
            <person name="Pacheco R."/>
            <person name="Padilla G."/>
            <person name="Ferreira P."/>
            <person name="Barriuso J."/>
            <person name="Kellner H."/>
            <person name="Castanera R."/>
            <person name="Alfaro M."/>
            <person name="Ramirez L."/>
            <person name="Pisabarro A.G."/>
            <person name="Kuo A."/>
            <person name="Tritt A."/>
            <person name="Lipzen A."/>
            <person name="He G."/>
            <person name="Yan M."/>
            <person name="Ng V."/>
            <person name="Cullen D."/>
            <person name="Martin F."/>
            <person name="Rosso M.-N."/>
            <person name="Henrissat B."/>
            <person name="Hibbett D."/>
            <person name="Martinez A.T."/>
            <person name="Grigoriev I.V."/>
        </authorList>
    </citation>
    <scope>NUCLEOTIDE SEQUENCE</scope>
    <source>
        <strain evidence="3">CBS 506.95</strain>
    </source>
</reference>
<dbReference type="InterPro" id="IPR052043">
    <property type="entry name" value="PolySaccharide_Degr_Enz"/>
</dbReference>
<dbReference type="AlphaFoldDB" id="A0A9P6JNW6"/>